<protein>
    <recommendedName>
        <fullName evidence="5">Major facilitator superfamily (MFS) profile domain-containing protein</fullName>
    </recommendedName>
</protein>
<proteinExistence type="predicted"/>
<accession>A0A916SLX3</accession>
<reference evidence="6" key="2">
    <citation type="submission" date="2020-09" db="EMBL/GenBank/DDBJ databases">
        <authorList>
            <person name="Sun Q."/>
            <person name="Zhou Y."/>
        </authorList>
    </citation>
    <scope>NUCLEOTIDE SEQUENCE</scope>
    <source>
        <strain evidence="6">CGMCC 1.15082</strain>
    </source>
</reference>
<feature type="transmembrane region" description="Helical" evidence="4">
    <location>
        <begin position="77"/>
        <end position="96"/>
    </location>
</feature>
<feature type="transmembrane region" description="Helical" evidence="4">
    <location>
        <begin position="102"/>
        <end position="121"/>
    </location>
</feature>
<dbReference type="RefSeq" id="WP_236016275.1">
    <property type="nucleotide sequence ID" value="NZ_BMHH01000020.1"/>
</dbReference>
<feature type="domain" description="Major facilitator superfamily (MFS) profile" evidence="5">
    <location>
        <begin position="9"/>
        <end position="122"/>
    </location>
</feature>
<comment type="caution">
    <text evidence="6">The sequence shown here is derived from an EMBL/GenBank/DDBJ whole genome shotgun (WGS) entry which is preliminary data.</text>
</comment>
<evidence type="ECO:0000256" key="1">
    <source>
        <dbReference type="ARBA" id="ARBA00022692"/>
    </source>
</evidence>
<dbReference type="Gene3D" id="1.20.1720.10">
    <property type="entry name" value="Multidrug resistance protein D"/>
    <property type="match status" value="1"/>
</dbReference>
<evidence type="ECO:0000313" key="6">
    <source>
        <dbReference type="EMBL" id="GGB06549.1"/>
    </source>
</evidence>
<keyword evidence="3 4" id="KW-0472">Membrane</keyword>
<feature type="transmembrane region" description="Helical" evidence="4">
    <location>
        <begin position="46"/>
        <end position="65"/>
    </location>
</feature>
<dbReference type="InterPro" id="IPR020846">
    <property type="entry name" value="MFS_dom"/>
</dbReference>
<dbReference type="EMBL" id="BMHH01000020">
    <property type="protein sequence ID" value="GGB06549.1"/>
    <property type="molecule type" value="Genomic_DNA"/>
</dbReference>
<gene>
    <name evidence="6" type="ORF">GCM10011491_38340</name>
</gene>
<dbReference type="SUPFAM" id="SSF103473">
    <property type="entry name" value="MFS general substrate transporter"/>
    <property type="match status" value="1"/>
</dbReference>
<name>A0A916SLX3_9HYPH</name>
<reference evidence="6" key="1">
    <citation type="journal article" date="2014" name="Int. J. Syst. Evol. Microbiol.">
        <title>Complete genome sequence of Corynebacterium casei LMG S-19264T (=DSM 44701T), isolated from a smear-ripened cheese.</title>
        <authorList>
            <consortium name="US DOE Joint Genome Institute (JGI-PGF)"/>
            <person name="Walter F."/>
            <person name="Albersmeier A."/>
            <person name="Kalinowski J."/>
            <person name="Ruckert C."/>
        </authorList>
    </citation>
    <scope>NUCLEOTIDE SEQUENCE</scope>
    <source>
        <strain evidence="6">CGMCC 1.15082</strain>
    </source>
</reference>
<dbReference type="GO" id="GO:0022857">
    <property type="term" value="F:transmembrane transporter activity"/>
    <property type="evidence" value="ECO:0007669"/>
    <property type="project" value="InterPro"/>
</dbReference>
<evidence type="ECO:0000256" key="3">
    <source>
        <dbReference type="ARBA" id="ARBA00023136"/>
    </source>
</evidence>
<organism evidence="6 7">
    <name type="scientific">Brucella endophytica</name>
    <dbReference type="NCBI Taxonomy" id="1963359"/>
    <lineage>
        <taxon>Bacteria</taxon>
        <taxon>Pseudomonadati</taxon>
        <taxon>Pseudomonadota</taxon>
        <taxon>Alphaproteobacteria</taxon>
        <taxon>Hyphomicrobiales</taxon>
        <taxon>Brucellaceae</taxon>
        <taxon>Brucella/Ochrobactrum group</taxon>
        <taxon>Brucella</taxon>
    </lineage>
</organism>
<keyword evidence="1 4" id="KW-0812">Transmembrane</keyword>
<evidence type="ECO:0000256" key="2">
    <source>
        <dbReference type="ARBA" id="ARBA00022989"/>
    </source>
</evidence>
<evidence type="ECO:0000259" key="5">
    <source>
        <dbReference type="PROSITE" id="PS50850"/>
    </source>
</evidence>
<evidence type="ECO:0000256" key="4">
    <source>
        <dbReference type="SAM" id="Phobius"/>
    </source>
</evidence>
<keyword evidence="2 4" id="KW-1133">Transmembrane helix</keyword>
<sequence length="122" mass="12868">MRILSNRRVAMLIATTGLVFGAQLLYLGTAADLFLDAYGIAETFPLYFAALAAGIGLASFLNAKLVQRFGMDAMARVAFLGLTVAGLLILLAATLWGGRPPLPVLMLLGFAAFFAIGILFAI</sequence>
<evidence type="ECO:0000313" key="7">
    <source>
        <dbReference type="Proteomes" id="UP000646478"/>
    </source>
</evidence>
<keyword evidence="7" id="KW-1185">Reference proteome</keyword>
<dbReference type="AlphaFoldDB" id="A0A916SLX3"/>
<dbReference type="Proteomes" id="UP000646478">
    <property type="component" value="Unassembled WGS sequence"/>
</dbReference>
<dbReference type="InterPro" id="IPR036259">
    <property type="entry name" value="MFS_trans_sf"/>
</dbReference>
<dbReference type="PROSITE" id="PS50850">
    <property type="entry name" value="MFS"/>
    <property type="match status" value="1"/>
</dbReference>